<dbReference type="Proteomes" id="UP000192578">
    <property type="component" value="Unassembled WGS sequence"/>
</dbReference>
<protein>
    <recommendedName>
        <fullName evidence="5">Protein NDRG3</fullName>
    </recommendedName>
</protein>
<dbReference type="OrthoDB" id="191979at2759"/>
<dbReference type="PANTHER" id="PTHR11034">
    <property type="entry name" value="N-MYC DOWNSTREAM REGULATED"/>
    <property type="match status" value="1"/>
</dbReference>
<feature type="region of interest" description="Disordered" evidence="2">
    <location>
        <begin position="282"/>
        <end position="318"/>
    </location>
</feature>
<organism evidence="3 4">
    <name type="scientific">Hypsibius exemplaris</name>
    <name type="common">Freshwater tardigrade</name>
    <dbReference type="NCBI Taxonomy" id="2072580"/>
    <lineage>
        <taxon>Eukaryota</taxon>
        <taxon>Metazoa</taxon>
        <taxon>Ecdysozoa</taxon>
        <taxon>Tardigrada</taxon>
        <taxon>Eutardigrada</taxon>
        <taxon>Parachela</taxon>
        <taxon>Hypsibioidea</taxon>
        <taxon>Hypsibiidae</taxon>
        <taxon>Hypsibius</taxon>
    </lineage>
</organism>
<evidence type="ECO:0000313" key="3">
    <source>
        <dbReference type="EMBL" id="OQV11799.1"/>
    </source>
</evidence>
<feature type="compositionally biased region" description="Polar residues" evidence="2">
    <location>
        <begin position="306"/>
        <end position="318"/>
    </location>
</feature>
<sequence>MDTSSNVVEDLVVQTTNCGQVHVHVLGDHKHASHHAVFLTVHDFGGNGRSFDNFVTHPCLSEARPRSVWINFELPGQGPNSPDIPLSYKYPSLQEICDDLVEVLDQLKVQYVIGFGEGAGANILARFAMAHPTRVLGLILIHPTATAAGLSEWVKHKLPAHKIGQQNRDGGSEYLSDLLSKINIKNLQQYTDLFLSRNDISGQLKDHLTCDTLIICGRESPLEQSVVSMYTHMNPQKSSILIIDNVADVLYDSPEQVARALLLFCKGLGLLTSVSTPADRARISQVSQGGPARRRISMQEADLPRRQSTSSPPSGYGK</sequence>
<comment type="similarity">
    <text evidence="1">Belongs to the NDRG family.</text>
</comment>
<dbReference type="InterPro" id="IPR029058">
    <property type="entry name" value="AB_hydrolase_fold"/>
</dbReference>
<accession>A0A1W0W9B2</accession>
<gene>
    <name evidence="3" type="ORF">BV898_13924</name>
</gene>
<dbReference type="EMBL" id="MTYJ01000161">
    <property type="protein sequence ID" value="OQV11799.1"/>
    <property type="molecule type" value="Genomic_DNA"/>
</dbReference>
<proteinExistence type="inferred from homology"/>
<dbReference type="Pfam" id="PF03096">
    <property type="entry name" value="Ndr"/>
    <property type="match status" value="2"/>
</dbReference>
<dbReference type="InterPro" id="IPR004142">
    <property type="entry name" value="NDRG"/>
</dbReference>
<keyword evidence="4" id="KW-1185">Reference proteome</keyword>
<comment type="caution">
    <text evidence="3">The sequence shown here is derived from an EMBL/GenBank/DDBJ whole genome shotgun (WGS) entry which is preliminary data.</text>
</comment>
<evidence type="ECO:0000313" key="4">
    <source>
        <dbReference type="Proteomes" id="UP000192578"/>
    </source>
</evidence>
<dbReference type="AlphaFoldDB" id="A0A1W0W9B2"/>
<evidence type="ECO:0000256" key="2">
    <source>
        <dbReference type="SAM" id="MobiDB-lite"/>
    </source>
</evidence>
<dbReference type="Gene3D" id="3.40.50.1820">
    <property type="entry name" value="alpha/beta hydrolase"/>
    <property type="match status" value="1"/>
</dbReference>
<reference evidence="4" key="1">
    <citation type="submission" date="2017-01" db="EMBL/GenBank/DDBJ databases">
        <title>Comparative genomics of anhydrobiosis in the tardigrade Hypsibius dujardini.</title>
        <authorList>
            <person name="Yoshida Y."/>
            <person name="Koutsovoulos G."/>
            <person name="Laetsch D."/>
            <person name="Stevens L."/>
            <person name="Kumar S."/>
            <person name="Horikawa D."/>
            <person name="Ishino K."/>
            <person name="Komine S."/>
            <person name="Tomita M."/>
            <person name="Blaxter M."/>
            <person name="Arakawa K."/>
        </authorList>
    </citation>
    <scope>NUCLEOTIDE SEQUENCE [LARGE SCALE GENOMIC DNA]</scope>
    <source>
        <strain evidence="4">Z151</strain>
    </source>
</reference>
<dbReference type="SUPFAM" id="SSF53474">
    <property type="entry name" value="alpha/beta-Hydrolases"/>
    <property type="match status" value="1"/>
</dbReference>
<name>A0A1W0W9B2_HYPEX</name>
<evidence type="ECO:0008006" key="5">
    <source>
        <dbReference type="Google" id="ProtNLM"/>
    </source>
</evidence>
<evidence type="ECO:0000256" key="1">
    <source>
        <dbReference type="ARBA" id="ARBA00005598"/>
    </source>
</evidence>